<accession>A0A0C3D4H9</accession>
<organism evidence="1 2">
    <name type="scientific">Scleroderma citrinum Foug A</name>
    <dbReference type="NCBI Taxonomy" id="1036808"/>
    <lineage>
        <taxon>Eukaryota</taxon>
        <taxon>Fungi</taxon>
        <taxon>Dikarya</taxon>
        <taxon>Basidiomycota</taxon>
        <taxon>Agaricomycotina</taxon>
        <taxon>Agaricomycetes</taxon>
        <taxon>Agaricomycetidae</taxon>
        <taxon>Boletales</taxon>
        <taxon>Sclerodermatineae</taxon>
        <taxon>Sclerodermataceae</taxon>
        <taxon>Scleroderma</taxon>
    </lineage>
</organism>
<reference evidence="2" key="2">
    <citation type="submission" date="2015-01" db="EMBL/GenBank/DDBJ databases">
        <title>Evolutionary Origins and Diversification of the Mycorrhizal Mutualists.</title>
        <authorList>
            <consortium name="DOE Joint Genome Institute"/>
            <consortium name="Mycorrhizal Genomics Consortium"/>
            <person name="Kohler A."/>
            <person name="Kuo A."/>
            <person name="Nagy L.G."/>
            <person name="Floudas D."/>
            <person name="Copeland A."/>
            <person name="Barry K.W."/>
            <person name="Cichocki N."/>
            <person name="Veneault-Fourrey C."/>
            <person name="LaButti K."/>
            <person name="Lindquist E.A."/>
            <person name="Lipzen A."/>
            <person name="Lundell T."/>
            <person name="Morin E."/>
            <person name="Murat C."/>
            <person name="Riley R."/>
            <person name="Ohm R."/>
            <person name="Sun H."/>
            <person name="Tunlid A."/>
            <person name="Henrissat B."/>
            <person name="Grigoriev I.V."/>
            <person name="Hibbett D.S."/>
            <person name="Martin F."/>
        </authorList>
    </citation>
    <scope>NUCLEOTIDE SEQUENCE [LARGE SCALE GENOMIC DNA]</scope>
    <source>
        <strain evidence="2">Foug A</strain>
    </source>
</reference>
<reference evidence="1 2" key="1">
    <citation type="submission" date="2014-04" db="EMBL/GenBank/DDBJ databases">
        <authorList>
            <consortium name="DOE Joint Genome Institute"/>
            <person name="Kuo A."/>
            <person name="Kohler A."/>
            <person name="Nagy L.G."/>
            <person name="Floudas D."/>
            <person name="Copeland A."/>
            <person name="Barry K.W."/>
            <person name="Cichocki N."/>
            <person name="Veneault-Fourrey C."/>
            <person name="LaButti K."/>
            <person name="Lindquist E.A."/>
            <person name="Lipzen A."/>
            <person name="Lundell T."/>
            <person name="Morin E."/>
            <person name="Murat C."/>
            <person name="Sun H."/>
            <person name="Tunlid A."/>
            <person name="Henrissat B."/>
            <person name="Grigoriev I.V."/>
            <person name="Hibbett D.S."/>
            <person name="Martin F."/>
            <person name="Nordberg H.P."/>
            <person name="Cantor M.N."/>
            <person name="Hua S.X."/>
        </authorList>
    </citation>
    <scope>NUCLEOTIDE SEQUENCE [LARGE SCALE GENOMIC DNA]</scope>
    <source>
        <strain evidence="1 2">Foug A</strain>
    </source>
</reference>
<evidence type="ECO:0000313" key="2">
    <source>
        <dbReference type="Proteomes" id="UP000053989"/>
    </source>
</evidence>
<dbReference type="AlphaFoldDB" id="A0A0C3D4H9"/>
<proteinExistence type="predicted"/>
<sequence length="120" mass="13295">MPSRPVSHGGLCILVCFGSGSPGWEIYTPCVSSGLTHGRRDYVGDVHHERVVSFDTLRAKLPEAITKDPFCARLAPSSANERDHLSASLALMYKQLMLIIYYSPSGNRVLMAFETYCLMQ</sequence>
<name>A0A0C3D4H9_9AGAM</name>
<evidence type="ECO:0000313" key="1">
    <source>
        <dbReference type="EMBL" id="KIM51016.1"/>
    </source>
</evidence>
<gene>
    <name evidence="1" type="ORF">SCLCIDRAFT_693246</name>
</gene>
<dbReference type="InParanoid" id="A0A0C3D4H9"/>
<dbReference type="EMBL" id="KN822297">
    <property type="protein sequence ID" value="KIM51016.1"/>
    <property type="molecule type" value="Genomic_DNA"/>
</dbReference>
<dbReference type="HOGENOM" id="CLU_2051029_0_0_1"/>
<keyword evidence="2" id="KW-1185">Reference proteome</keyword>
<protein>
    <submittedName>
        <fullName evidence="1">Uncharacterized protein</fullName>
    </submittedName>
</protein>
<dbReference type="Proteomes" id="UP000053989">
    <property type="component" value="Unassembled WGS sequence"/>
</dbReference>